<name>A0A154MWH7_9PSEU</name>
<evidence type="ECO:0000313" key="4">
    <source>
        <dbReference type="Proteomes" id="UP000076321"/>
    </source>
</evidence>
<evidence type="ECO:0000313" key="5">
    <source>
        <dbReference type="Proteomes" id="UP000186883"/>
    </source>
</evidence>
<dbReference type="EMBL" id="LQCI01000002">
    <property type="protein sequence ID" value="KZB88293.1"/>
    <property type="molecule type" value="Genomic_DNA"/>
</dbReference>
<sequence length="190" mass="20404">MTSLNRPSRLNRTLLALCGLVLIAAGVFTLLTHFGKLTVLRPESALVAGTGQPPTWTLYVAAAVAVVLGLLVLRWLIAQLTRKPKTHTWRFETDPAAGRTELAAGAAIEPFVAEVSNYPGVHAAHATLAGTRHTPALALVISAEQDGDVTEIRRRIDTDGLPRLRQALDLDTLPVTVEFRFSAKTGARAL</sequence>
<evidence type="ECO:0008006" key="6">
    <source>
        <dbReference type="Google" id="ProtNLM"/>
    </source>
</evidence>
<protein>
    <recommendedName>
        <fullName evidence="6">Alkaline shock response membrane anchor protein AmaP</fullName>
    </recommendedName>
</protein>
<evidence type="ECO:0000313" key="3">
    <source>
        <dbReference type="EMBL" id="OKA11405.1"/>
    </source>
</evidence>
<organism evidence="2 4">
    <name type="scientific">Amycolatopsis regifaucium</name>
    <dbReference type="NCBI Taxonomy" id="546365"/>
    <lineage>
        <taxon>Bacteria</taxon>
        <taxon>Bacillati</taxon>
        <taxon>Actinomycetota</taxon>
        <taxon>Actinomycetes</taxon>
        <taxon>Pseudonocardiales</taxon>
        <taxon>Pseudonocardiaceae</taxon>
        <taxon>Amycolatopsis</taxon>
    </lineage>
</organism>
<keyword evidence="5" id="KW-1185">Reference proteome</keyword>
<feature type="transmembrane region" description="Helical" evidence="1">
    <location>
        <begin position="56"/>
        <end position="77"/>
    </location>
</feature>
<keyword evidence="1" id="KW-0472">Membrane</keyword>
<keyword evidence="1" id="KW-0812">Transmembrane</keyword>
<dbReference type="AlphaFoldDB" id="A0A154MWH7"/>
<gene>
    <name evidence="3" type="ORF">ATP06_0200680</name>
    <name evidence="2" type="ORF">AVL48_20290</name>
</gene>
<dbReference type="Proteomes" id="UP000076321">
    <property type="component" value="Unassembled WGS sequence"/>
</dbReference>
<dbReference type="OrthoDB" id="3363827at2"/>
<accession>A0A154MWH7</accession>
<evidence type="ECO:0000313" key="2">
    <source>
        <dbReference type="EMBL" id="KZB88293.1"/>
    </source>
</evidence>
<comment type="caution">
    <text evidence="2">The sequence shown here is derived from an EMBL/GenBank/DDBJ whole genome shotgun (WGS) entry which is preliminary data.</text>
</comment>
<dbReference type="Proteomes" id="UP000186883">
    <property type="component" value="Unassembled WGS sequence"/>
</dbReference>
<proteinExistence type="predicted"/>
<dbReference type="EMBL" id="LOBU02000001">
    <property type="protein sequence ID" value="OKA11405.1"/>
    <property type="molecule type" value="Genomic_DNA"/>
</dbReference>
<keyword evidence="1" id="KW-1133">Transmembrane helix</keyword>
<evidence type="ECO:0000256" key="1">
    <source>
        <dbReference type="SAM" id="Phobius"/>
    </source>
</evidence>
<dbReference type="RefSeq" id="WP_061983680.1">
    <property type="nucleotide sequence ID" value="NZ_FOPQ01000004.1"/>
</dbReference>
<reference evidence="2 4" key="1">
    <citation type="submission" date="2015-12" db="EMBL/GenBank/DDBJ databases">
        <title>Amycolatopsis regifaucium genome sequencing and assembly.</title>
        <authorList>
            <person name="Mayilraj S."/>
        </authorList>
    </citation>
    <scope>NUCLEOTIDE SEQUENCE [LARGE SCALE GENOMIC DNA]</scope>
    <source>
        <strain evidence="2 4">GY080</strain>
    </source>
</reference>
<reference evidence="3 5" key="2">
    <citation type="submission" date="2016-11" db="EMBL/GenBank/DDBJ databases">
        <title>Genome sequencing of Amycolatopsis regifaucium.</title>
        <authorList>
            <person name="Mayilraj S."/>
            <person name="Kaur N."/>
        </authorList>
    </citation>
    <scope>NUCLEOTIDE SEQUENCE [LARGE SCALE GENOMIC DNA]</scope>
    <source>
        <strain evidence="3 5">GY080</strain>
    </source>
</reference>